<feature type="region of interest" description="Disordered" evidence="1">
    <location>
        <begin position="1"/>
        <end position="23"/>
    </location>
</feature>
<name>A0A8H4RCN7_9HELO</name>
<reference evidence="2 3" key="1">
    <citation type="submission" date="2020-03" db="EMBL/GenBank/DDBJ databases">
        <title>Draft Genome Sequence of Cudoniella acicularis.</title>
        <authorList>
            <person name="Buettner E."/>
            <person name="Kellner H."/>
        </authorList>
    </citation>
    <scope>NUCLEOTIDE SEQUENCE [LARGE SCALE GENOMIC DNA]</scope>
    <source>
        <strain evidence="2 3">DSM 108380</strain>
    </source>
</reference>
<gene>
    <name evidence="2" type="ORF">G7Y89_g11044</name>
</gene>
<evidence type="ECO:0000313" key="2">
    <source>
        <dbReference type="EMBL" id="KAF4627113.1"/>
    </source>
</evidence>
<comment type="caution">
    <text evidence="2">The sequence shown here is derived from an EMBL/GenBank/DDBJ whole genome shotgun (WGS) entry which is preliminary data.</text>
</comment>
<accession>A0A8H4RCN7</accession>
<dbReference type="AlphaFoldDB" id="A0A8H4RCN7"/>
<keyword evidence="3" id="KW-1185">Reference proteome</keyword>
<dbReference type="EMBL" id="JAAMPI010001025">
    <property type="protein sequence ID" value="KAF4627113.1"/>
    <property type="molecule type" value="Genomic_DNA"/>
</dbReference>
<sequence length="220" mass="24771">MASSAPAPSFKRAKGPVKRRADNEAAWPQKGRCLRCLKHLMIDPDSECITDVGHRNCGRCTKNGDDCSKVPYSLHEDARRYEDLAGALVRFLAGQNAIANNENLDEGGRAAALWDFAGFKAQKKLEHSGSRLKIEGDTWKGVPHEYKDLYLYGVKFQTRLGEINKNASVAAASDQDNKMFSLMREMIYEFRAFREHNIEENDPEAGGISEDVLRWFDKSL</sequence>
<evidence type="ECO:0000256" key="1">
    <source>
        <dbReference type="SAM" id="MobiDB-lite"/>
    </source>
</evidence>
<organism evidence="2 3">
    <name type="scientific">Cudoniella acicularis</name>
    <dbReference type="NCBI Taxonomy" id="354080"/>
    <lineage>
        <taxon>Eukaryota</taxon>
        <taxon>Fungi</taxon>
        <taxon>Dikarya</taxon>
        <taxon>Ascomycota</taxon>
        <taxon>Pezizomycotina</taxon>
        <taxon>Leotiomycetes</taxon>
        <taxon>Helotiales</taxon>
        <taxon>Tricladiaceae</taxon>
        <taxon>Cudoniella</taxon>
    </lineage>
</organism>
<dbReference type="Proteomes" id="UP000566819">
    <property type="component" value="Unassembled WGS sequence"/>
</dbReference>
<proteinExistence type="predicted"/>
<protein>
    <submittedName>
        <fullName evidence="2">Uncharacterized protein</fullName>
    </submittedName>
</protein>
<evidence type="ECO:0000313" key="3">
    <source>
        <dbReference type="Proteomes" id="UP000566819"/>
    </source>
</evidence>